<evidence type="ECO:0000313" key="4">
    <source>
        <dbReference type="Proteomes" id="UP000038040"/>
    </source>
</evidence>
<feature type="domain" description="ORC1/DEAH AAA+ ATPase" evidence="2">
    <location>
        <begin position="1"/>
        <end position="102"/>
    </location>
</feature>
<reference evidence="6" key="1">
    <citation type="submission" date="2017-02" db="UniProtKB">
        <authorList>
            <consortium name="WormBaseParasite"/>
        </authorList>
    </citation>
    <scope>IDENTIFICATION</scope>
</reference>
<accession>A0A0N4U5V9</accession>
<organism evidence="4 6">
    <name type="scientific">Dracunculus medinensis</name>
    <name type="common">Guinea worm</name>
    <dbReference type="NCBI Taxonomy" id="318479"/>
    <lineage>
        <taxon>Eukaryota</taxon>
        <taxon>Metazoa</taxon>
        <taxon>Ecdysozoa</taxon>
        <taxon>Nematoda</taxon>
        <taxon>Chromadorea</taxon>
        <taxon>Rhabditida</taxon>
        <taxon>Spirurina</taxon>
        <taxon>Dracunculoidea</taxon>
        <taxon>Dracunculidae</taxon>
        <taxon>Dracunculus</taxon>
    </lineage>
</organism>
<name>A0A0N4U5V9_DRAME</name>
<dbReference type="InterPro" id="IPR027417">
    <property type="entry name" value="P-loop_NTPase"/>
</dbReference>
<dbReference type="GO" id="GO:0003688">
    <property type="term" value="F:DNA replication origin binding"/>
    <property type="evidence" value="ECO:0007669"/>
    <property type="project" value="TreeGrafter"/>
</dbReference>
<evidence type="ECO:0000259" key="2">
    <source>
        <dbReference type="Pfam" id="PF13401"/>
    </source>
</evidence>
<dbReference type="Proteomes" id="UP000038040">
    <property type="component" value="Unplaced"/>
</dbReference>
<proteinExistence type="inferred from homology"/>
<dbReference type="GO" id="GO:0005634">
    <property type="term" value="C:nucleus"/>
    <property type="evidence" value="ECO:0007669"/>
    <property type="project" value="TreeGrafter"/>
</dbReference>
<protein>
    <submittedName>
        <fullName evidence="6">AAA domain-containing protein</fullName>
    </submittedName>
</protein>
<comment type="similarity">
    <text evidence="1">Belongs to the CDC6/cdc18 family.</text>
</comment>
<dbReference type="InterPro" id="IPR050311">
    <property type="entry name" value="ORC1/CDC6"/>
</dbReference>
<dbReference type="STRING" id="318479.A0A0N4U5V9"/>
<gene>
    <name evidence="3" type="ORF">DME_LOCUS6626</name>
</gene>
<evidence type="ECO:0000313" key="6">
    <source>
        <dbReference type="WBParaSite" id="DME_0000226601-mRNA-1"/>
    </source>
</evidence>
<dbReference type="GO" id="GO:0006270">
    <property type="term" value="P:DNA replication initiation"/>
    <property type="evidence" value="ECO:0007669"/>
    <property type="project" value="TreeGrafter"/>
</dbReference>
<reference evidence="3 5" key="2">
    <citation type="submission" date="2018-11" db="EMBL/GenBank/DDBJ databases">
        <authorList>
            <consortium name="Pathogen Informatics"/>
        </authorList>
    </citation>
    <scope>NUCLEOTIDE SEQUENCE [LARGE SCALE GENOMIC DNA]</scope>
</reference>
<dbReference type="PANTHER" id="PTHR10763:SF26">
    <property type="entry name" value="CELL DIVISION CONTROL PROTEIN 6 HOMOLOG"/>
    <property type="match status" value="1"/>
</dbReference>
<dbReference type="GO" id="GO:0033314">
    <property type="term" value="P:mitotic DNA replication checkpoint signaling"/>
    <property type="evidence" value="ECO:0007669"/>
    <property type="project" value="TreeGrafter"/>
</dbReference>
<dbReference type="OrthoDB" id="1926878at2759"/>
<dbReference type="Pfam" id="PF13401">
    <property type="entry name" value="AAA_22"/>
    <property type="match status" value="1"/>
</dbReference>
<dbReference type="Gene3D" id="3.40.50.300">
    <property type="entry name" value="P-loop containing nucleotide triphosphate hydrolases"/>
    <property type="match status" value="1"/>
</dbReference>
<dbReference type="EMBL" id="UYYG01001156">
    <property type="protein sequence ID" value="VDN56653.1"/>
    <property type="molecule type" value="Genomic_DNA"/>
</dbReference>
<dbReference type="Gene3D" id="1.10.8.60">
    <property type="match status" value="1"/>
</dbReference>
<evidence type="ECO:0000313" key="3">
    <source>
        <dbReference type="EMBL" id="VDN56653.1"/>
    </source>
</evidence>
<sequence>MYISGPTGTGKTFTVQHFFSSISHLHRFELLNLNCVLFKMEKDILRFIFDKLTKANKQPNVSNLLECIENVFSNAEIPIIIVLDEIDYMKSKNNSFLYKFFEWPTKYSQVACIGEGVSGISNSLDLTERILPKLKLSHSPVRVIFSPYTRIEIQQILVNKLSHIGEVDMQAIELCSRKIASMTGDIRFALQIGRQMLFSSNEKENKYCERVLGTLSNIYDSPILRIRLPIQQKIILAVMLNLSQKYSTTAINKDLFEKSYHNGCKKLSVVSMNANDLSSSLLLLESQSVIQIKSSHYQLLIDAGTAAKIISDSTLISQFFLN</sequence>
<evidence type="ECO:0000313" key="5">
    <source>
        <dbReference type="Proteomes" id="UP000274756"/>
    </source>
</evidence>
<dbReference type="SUPFAM" id="SSF52540">
    <property type="entry name" value="P-loop containing nucleoside triphosphate hydrolases"/>
    <property type="match status" value="1"/>
</dbReference>
<dbReference type="InterPro" id="IPR049945">
    <property type="entry name" value="AAA_22"/>
</dbReference>
<dbReference type="GO" id="GO:0016887">
    <property type="term" value="F:ATP hydrolysis activity"/>
    <property type="evidence" value="ECO:0007669"/>
    <property type="project" value="InterPro"/>
</dbReference>
<dbReference type="Proteomes" id="UP000274756">
    <property type="component" value="Unassembled WGS sequence"/>
</dbReference>
<dbReference type="WBParaSite" id="DME_0000226601-mRNA-1">
    <property type="protein sequence ID" value="DME_0000226601-mRNA-1"/>
    <property type="gene ID" value="DME_0000226601"/>
</dbReference>
<dbReference type="PANTHER" id="PTHR10763">
    <property type="entry name" value="CELL DIVISION CONTROL PROTEIN 6-RELATED"/>
    <property type="match status" value="1"/>
</dbReference>
<evidence type="ECO:0000256" key="1">
    <source>
        <dbReference type="ARBA" id="ARBA00006184"/>
    </source>
</evidence>
<keyword evidence="5" id="KW-1185">Reference proteome</keyword>
<dbReference type="AlphaFoldDB" id="A0A0N4U5V9"/>